<feature type="domain" description="Lipocalin/cytosolic fatty-acid binding" evidence="2">
    <location>
        <begin position="36"/>
        <end position="176"/>
    </location>
</feature>
<dbReference type="EMBL" id="HBHB01000205">
    <property type="protein sequence ID" value="CAD9648756.1"/>
    <property type="molecule type" value="Transcribed_RNA"/>
</dbReference>
<dbReference type="Gene3D" id="2.40.128.20">
    <property type="match status" value="1"/>
</dbReference>
<evidence type="ECO:0000313" key="3">
    <source>
        <dbReference type="EMBL" id="CAD9648755.1"/>
    </source>
</evidence>
<dbReference type="InterPro" id="IPR012674">
    <property type="entry name" value="Calycin"/>
</dbReference>
<evidence type="ECO:0000313" key="4">
    <source>
        <dbReference type="EMBL" id="CAD9648756.1"/>
    </source>
</evidence>
<dbReference type="PRINTS" id="PR01171">
    <property type="entry name" value="BCTLIPOCALIN"/>
</dbReference>
<dbReference type="PANTHER" id="PTHR10612">
    <property type="entry name" value="APOLIPOPROTEIN D"/>
    <property type="match status" value="1"/>
</dbReference>
<dbReference type="CDD" id="cd19438">
    <property type="entry name" value="lipocalin_Blc-like"/>
    <property type="match status" value="1"/>
</dbReference>
<organism evidence="4">
    <name type="scientific">Lankesteria abbotti</name>
    <dbReference type="NCBI Taxonomy" id="340204"/>
    <lineage>
        <taxon>Eukaryota</taxon>
        <taxon>Sar</taxon>
        <taxon>Alveolata</taxon>
        <taxon>Apicomplexa</taxon>
        <taxon>Conoidasida</taxon>
        <taxon>Gregarinasina</taxon>
        <taxon>Eugregarinorida</taxon>
        <taxon>Lecudinidae</taxon>
        <taxon>Lankesteria</taxon>
    </lineage>
</organism>
<dbReference type="InterPro" id="IPR000566">
    <property type="entry name" value="Lipocln_cytosolic_FA-bd_dom"/>
</dbReference>
<feature type="signal peptide" evidence="1">
    <location>
        <begin position="1"/>
        <end position="22"/>
    </location>
</feature>
<name>A0A6T5U538_9APIC</name>
<feature type="chain" id="PRO_5035584805" description="Lipocalin/cytosolic fatty-acid binding domain-containing protein" evidence="1">
    <location>
        <begin position="23"/>
        <end position="212"/>
    </location>
</feature>
<dbReference type="InterPro" id="IPR047202">
    <property type="entry name" value="Lipocalin_Blc-like_dom"/>
</dbReference>
<dbReference type="InterPro" id="IPR002446">
    <property type="entry name" value="Lipocalin_bac"/>
</dbReference>
<reference evidence="4" key="1">
    <citation type="submission" date="2021-01" db="EMBL/GenBank/DDBJ databases">
        <authorList>
            <person name="Corre E."/>
            <person name="Pelletier E."/>
            <person name="Niang G."/>
            <person name="Scheremetjew M."/>
            <person name="Finn R."/>
            <person name="Kale V."/>
            <person name="Holt S."/>
            <person name="Cochrane G."/>
            <person name="Meng A."/>
            <person name="Brown T."/>
            <person name="Cohen L."/>
        </authorList>
    </citation>
    <scope>NUCLEOTIDE SEQUENCE</scope>
    <source>
        <strain evidence="4">Grappler Inlet BC</strain>
    </source>
</reference>
<dbReference type="GO" id="GO:0006950">
    <property type="term" value="P:response to stress"/>
    <property type="evidence" value="ECO:0007669"/>
    <property type="project" value="UniProtKB-ARBA"/>
</dbReference>
<dbReference type="PANTHER" id="PTHR10612:SF34">
    <property type="entry name" value="APOLIPOPROTEIN D"/>
    <property type="match status" value="1"/>
</dbReference>
<dbReference type="PROSITE" id="PS51257">
    <property type="entry name" value="PROKAR_LIPOPROTEIN"/>
    <property type="match status" value="1"/>
</dbReference>
<gene>
    <name evidence="3" type="ORF">LABB0372_LOCUS80</name>
    <name evidence="4" type="ORF">LABB0372_LOCUS81</name>
</gene>
<sequence length="212" mass="23858">MATWRERIRVLIGVLTFGWSTSCLIPEGLSAVTSFDAERYLGKWYEIRRLPVRFENGVDYVYANYSKIEGKDGVIRVHNSGRRADGSISEIYGEAKFAVDPTVGQLKVSFFKPFWGGYNIIALDKDNYEWAMVSGSTRDMLWILSRAPQMDESVMLKLIAQASDWGFDTSQLYATVQAVEDVDLNGVKDVDLNGVKEVDLNGVKEVEETCAM</sequence>
<dbReference type="Pfam" id="PF08212">
    <property type="entry name" value="Lipocalin_2"/>
    <property type="match status" value="1"/>
</dbReference>
<evidence type="ECO:0000259" key="2">
    <source>
        <dbReference type="Pfam" id="PF08212"/>
    </source>
</evidence>
<dbReference type="EMBL" id="HBHB01000204">
    <property type="protein sequence ID" value="CAD9648755.1"/>
    <property type="molecule type" value="Transcribed_RNA"/>
</dbReference>
<evidence type="ECO:0000256" key="1">
    <source>
        <dbReference type="SAM" id="SignalP"/>
    </source>
</evidence>
<keyword evidence="1" id="KW-0732">Signal</keyword>
<dbReference type="SUPFAM" id="SSF50814">
    <property type="entry name" value="Lipocalins"/>
    <property type="match status" value="1"/>
</dbReference>
<dbReference type="AlphaFoldDB" id="A0A6T5U538"/>
<proteinExistence type="predicted"/>
<protein>
    <recommendedName>
        <fullName evidence="2">Lipocalin/cytosolic fatty-acid binding domain-containing protein</fullName>
    </recommendedName>
</protein>
<accession>A0A6T5U538</accession>